<dbReference type="SUPFAM" id="SSF56112">
    <property type="entry name" value="Protein kinase-like (PK-like)"/>
    <property type="match status" value="1"/>
</dbReference>
<proteinExistence type="predicted"/>
<dbReference type="AlphaFoldDB" id="A0AAE1QTB2"/>
<evidence type="ECO:0000256" key="3">
    <source>
        <dbReference type="ARBA" id="ARBA00023098"/>
    </source>
</evidence>
<dbReference type="Proteomes" id="UP001291623">
    <property type="component" value="Unassembled WGS sequence"/>
</dbReference>
<evidence type="ECO:0000256" key="2">
    <source>
        <dbReference type="ARBA" id="ARBA00023002"/>
    </source>
</evidence>
<keyword evidence="6" id="KW-1185">Reference proteome</keyword>
<reference evidence="5" key="1">
    <citation type="submission" date="2023-12" db="EMBL/GenBank/DDBJ databases">
        <title>Genome assembly of Anisodus tanguticus.</title>
        <authorList>
            <person name="Wang Y.-J."/>
        </authorList>
    </citation>
    <scope>NUCLEOTIDE SEQUENCE</scope>
    <source>
        <strain evidence="5">KB-2021</strain>
        <tissue evidence="5">Leaf</tissue>
    </source>
</reference>
<dbReference type="GO" id="GO:0033539">
    <property type="term" value="P:fatty acid beta-oxidation using acyl-CoA dehydrogenase"/>
    <property type="evidence" value="ECO:0007669"/>
    <property type="project" value="TreeGrafter"/>
</dbReference>
<evidence type="ECO:0000256" key="1">
    <source>
        <dbReference type="ARBA" id="ARBA00022832"/>
    </source>
</evidence>
<gene>
    <name evidence="5" type="ORF">RND71_040346</name>
</gene>
<dbReference type="GO" id="GO:0005737">
    <property type="term" value="C:cytoplasm"/>
    <property type="evidence" value="ECO:0007669"/>
    <property type="project" value="TreeGrafter"/>
</dbReference>
<keyword evidence="3" id="KW-0443">Lipid metabolism</keyword>
<dbReference type="EMBL" id="JAVYJV010000023">
    <property type="protein sequence ID" value="KAK4338884.1"/>
    <property type="molecule type" value="Genomic_DNA"/>
</dbReference>
<organism evidence="5 6">
    <name type="scientific">Anisodus tanguticus</name>
    <dbReference type="NCBI Taxonomy" id="243964"/>
    <lineage>
        <taxon>Eukaryota</taxon>
        <taxon>Viridiplantae</taxon>
        <taxon>Streptophyta</taxon>
        <taxon>Embryophyta</taxon>
        <taxon>Tracheophyta</taxon>
        <taxon>Spermatophyta</taxon>
        <taxon>Magnoliopsida</taxon>
        <taxon>eudicotyledons</taxon>
        <taxon>Gunneridae</taxon>
        <taxon>Pentapetalae</taxon>
        <taxon>asterids</taxon>
        <taxon>lamiids</taxon>
        <taxon>Solanales</taxon>
        <taxon>Solanaceae</taxon>
        <taxon>Solanoideae</taxon>
        <taxon>Hyoscyameae</taxon>
        <taxon>Anisodus</taxon>
    </lineage>
</organism>
<dbReference type="CDD" id="cd05154">
    <property type="entry name" value="ACAD10_11_N-like"/>
    <property type="match status" value="1"/>
</dbReference>
<dbReference type="InterPro" id="IPR041726">
    <property type="entry name" value="ACAD10_11_N"/>
</dbReference>
<dbReference type="InterPro" id="IPR002575">
    <property type="entry name" value="Aminoglycoside_PTrfase"/>
</dbReference>
<accession>A0AAE1QTB2</accession>
<sequence>MEYLEGRIFIDPKLPDVPPERRRVIYRAVAQALAVLHSVDVDTVGLGNYGKRTDYCKRQVERWAKQYLLSTGEGKSMRNPKMLELADWLRKHIPLEDSSGATTGLVHGDFRIDNVVFHPIEGRPWPVDQWKFYIAFSLFRGASIYAGVHCRWIMGNASGGERARCAGEKADSFIRTAWSFIHRKSVLPQQPPTETSLEDHVRQLGHDSPNQGMPLGGKFVPSEKVQKLRNKLTKFMEDHIYPRENEFYKLAQSTMRWTVHPDEEKLKELAKKEGLWNLWIPFDCAARARELVFGSRNSRVNNDFGSLLGAGLSNLEYGYLCEIMGRSVWAPQIFNCGAPDTGNMEVLLRYGNEVQMKEWLVPLLEGKIRSGFAMTEPQVASSDATNIECSIKR</sequence>
<dbReference type="SUPFAM" id="SSF56645">
    <property type="entry name" value="Acyl-CoA dehydrogenase NM domain-like"/>
    <property type="match status" value="1"/>
</dbReference>
<evidence type="ECO:0000313" key="6">
    <source>
        <dbReference type="Proteomes" id="UP001291623"/>
    </source>
</evidence>
<evidence type="ECO:0000259" key="4">
    <source>
        <dbReference type="Pfam" id="PF01636"/>
    </source>
</evidence>
<dbReference type="InterPro" id="IPR011009">
    <property type="entry name" value="Kinase-like_dom_sf"/>
</dbReference>
<dbReference type="Gene3D" id="1.10.540.10">
    <property type="entry name" value="Acyl-CoA dehydrogenase/oxidase, N-terminal domain"/>
    <property type="match status" value="1"/>
</dbReference>
<evidence type="ECO:0000313" key="5">
    <source>
        <dbReference type="EMBL" id="KAK4338884.1"/>
    </source>
</evidence>
<dbReference type="GO" id="GO:0003995">
    <property type="term" value="F:acyl-CoA dehydrogenase activity"/>
    <property type="evidence" value="ECO:0007669"/>
    <property type="project" value="TreeGrafter"/>
</dbReference>
<dbReference type="Pfam" id="PF01636">
    <property type="entry name" value="APH"/>
    <property type="match status" value="1"/>
</dbReference>
<protein>
    <recommendedName>
        <fullName evidence="4">Aminoglycoside phosphotransferase domain-containing protein</fullName>
    </recommendedName>
</protein>
<dbReference type="Gene3D" id="2.40.110.10">
    <property type="entry name" value="Butyryl-CoA Dehydrogenase, subunit A, domain 2"/>
    <property type="match status" value="1"/>
</dbReference>
<keyword evidence="1" id="KW-0276">Fatty acid metabolism</keyword>
<keyword evidence="2" id="KW-0560">Oxidoreductase</keyword>
<feature type="domain" description="Aminoglycoside phosphotransferase" evidence="4">
    <location>
        <begin position="1"/>
        <end position="121"/>
    </location>
</feature>
<dbReference type="InterPro" id="IPR050741">
    <property type="entry name" value="Acyl-CoA_dehydrogenase"/>
</dbReference>
<dbReference type="PANTHER" id="PTHR48083">
    <property type="entry name" value="MEDIUM-CHAIN SPECIFIC ACYL-COA DEHYDROGENASE, MITOCHONDRIAL-RELATED"/>
    <property type="match status" value="1"/>
</dbReference>
<name>A0AAE1QTB2_9SOLA</name>
<dbReference type="InterPro" id="IPR009100">
    <property type="entry name" value="AcylCoA_DH/oxidase_NM_dom_sf"/>
</dbReference>
<dbReference type="PANTHER" id="PTHR48083:SF13">
    <property type="entry name" value="ACYL-COA DEHYDROGENASE FAMILY MEMBER 11"/>
    <property type="match status" value="1"/>
</dbReference>
<dbReference type="GO" id="GO:0050660">
    <property type="term" value="F:flavin adenine dinucleotide binding"/>
    <property type="evidence" value="ECO:0007669"/>
    <property type="project" value="InterPro"/>
</dbReference>
<dbReference type="InterPro" id="IPR046373">
    <property type="entry name" value="Acyl-CoA_Oxase/DH_mid-dom_sf"/>
</dbReference>
<dbReference type="InterPro" id="IPR037069">
    <property type="entry name" value="AcylCoA_DH/ox_N_sf"/>
</dbReference>
<comment type="caution">
    <text evidence="5">The sequence shown here is derived from an EMBL/GenBank/DDBJ whole genome shotgun (WGS) entry which is preliminary data.</text>
</comment>
<dbReference type="Gene3D" id="3.90.1200.10">
    <property type="match status" value="2"/>
</dbReference>